<keyword evidence="7" id="KW-0256">Endoplasmic reticulum</keyword>
<comment type="subcellular location">
    <subcellularLocation>
        <location evidence="3">Endoplasmic reticulum lumen</location>
    </subcellularLocation>
</comment>
<dbReference type="FunFam" id="2.60.120.620:FF:000001">
    <property type="entry name" value="Prolyl 4-hydroxylase subunit alpha 2"/>
    <property type="match status" value="1"/>
</dbReference>
<organism evidence="16 17">
    <name type="scientific">Anopheles dirus</name>
    <dbReference type="NCBI Taxonomy" id="7168"/>
    <lineage>
        <taxon>Eukaryota</taxon>
        <taxon>Metazoa</taxon>
        <taxon>Ecdysozoa</taxon>
        <taxon>Arthropoda</taxon>
        <taxon>Hexapoda</taxon>
        <taxon>Insecta</taxon>
        <taxon>Pterygota</taxon>
        <taxon>Neoptera</taxon>
        <taxon>Endopterygota</taxon>
        <taxon>Diptera</taxon>
        <taxon>Nematocera</taxon>
        <taxon>Culicoidea</taxon>
        <taxon>Culicidae</taxon>
        <taxon>Anophelinae</taxon>
        <taxon>Anopheles</taxon>
    </lineage>
</organism>
<dbReference type="Proteomes" id="UP000075884">
    <property type="component" value="Unassembled WGS sequence"/>
</dbReference>
<evidence type="ECO:0000256" key="14">
    <source>
        <dbReference type="SAM" id="SignalP"/>
    </source>
</evidence>
<dbReference type="GO" id="GO:0004656">
    <property type="term" value="F:procollagen-proline 4-dioxygenase activity"/>
    <property type="evidence" value="ECO:0007669"/>
    <property type="project" value="UniProtKB-EC"/>
</dbReference>
<dbReference type="InterPro" id="IPR011990">
    <property type="entry name" value="TPR-like_helical_dom_sf"/>
</dbReference>
<dbReference type="Gene3D" id="1.25.40.10">
    <property type="entry name" value="Tetratricopeptide repeat domain"/>
    <property type="match status" value="1"/>
</dbReference>
<evidence type="ECO:0000256" key="6">
    <source>
        <dbReference type="ARBA" id="ARBA00022723"/>
    </source>
</evidence>
<dbReference type="PROSITE" id="PS51471">
    <property type="entry name" value="FE2OG_OXY"/>
    <property type="match status" value="1"/>
</dbReference>
<name>A0A182MZX0_9DIPT</name>
<protein>
    <recommendedName>
        <fullName evidence="5">procollagen-proline 4-dioxygenase</fullName>
        <ecNumber evidence="5">1.14.11.2</ecNumber>
    </recommendedName>
</protein>
<feature type="chain" id="PRO_5008129213" description="procollagen-proline 4-dioxygenase" evidence="14">
    <location>
        <begin position="30"/>
        <end position="555"/>
    </location>
</feature>
<dbReference type="EnsemblMetazoa" id="ADIR000925-RA">
    <property type="protein sequence ID" value="ADIR000925-PA"/>
    <property type="gene ID" value="ADIR000925"/>
</dbReference>
<dbReference type="GO" id="GO:0005788">
    <property type="term" value="C:endoplasmic reticulum lumen"/>
    <property type="evidence" value="ECO:0007669"/>
    <property type="project" value="UniProtKB-SubCell"/>
</dbReference>
<dbReference type="FunFam" id="1.25.40.10:FF:000006">
    <property type="entry name" value="Prolyl 4-hydroxylase subunit alpha 2"/>
    <property type="match status" value="1"/>
</dbReference>
<evidence type="ECO:0000256" key="2">
    <source>
        <dbReference type="ARBA" id="ARBA00002035"/>
    </source>
</evidence>
<dbReference type="SMART" id="SM00702">
    <property type="entry name" value="P4Hc"/>
    <property type="match status" value="1"/>
</dbReference>
<keyword evidence="14" id="KW-0732">Signal</keyword>
<dbReference type="InterPro" id="IPR045054">
    <property type="entry name" value="P4HA-like"/>
</dbReference>
<dbReference type="InterPro" id="IPR059068">
    <property type="entry name" value="TPR_P4H"/>
</dbReference>
<dbReference type="GO" id="GO:0005506">
    <property type="term" value="F:iron ion binding"/>
    <property type="evidence" value="ECO:0007669"/>
    <property type="project" value="InterPro"/>
</dbReference>
<feature type="signal peptide" evidence="14">
    <location>
        <begin position="1"/>
        <end position="29"/>
    </location>
</feature>
<dbReference type="EC" id="1.14.11.2" evidence="5"/>
<feature type="domain" description="Fe2OG dioxygenase" evidence="15">
    <location>
        <begin position="427"/>
        <end position="535"/>
    </location>
</feature>
<accession>A0A182MZX0</accession>
<keyword evidence="11" id="KW-0408">Iron</keyword>
<evidence type="ECO:0000256" key="12">
    <source>
        <dbReference type="ARBA" id="ARBA00023180"/>
    </source>
</evidence>
<keyword evidence="10" id="KW-0560">Oxidoreductase</keyword>
<dbReference type="Pfam" id="PF08336">
    <property type="entry name" value="P4Ha_N"/>
    <property type="match status" value="1"/>
</dbReference>
<comment type="cofactor">
    <cofactor evidence="1">
        <name>L-ascorbate</name>
        <dbReference type="ChEBI" id="CHEBI:38290"/>
    </cofactor>
</comment>
<keyword evidence="6" id="KW-0479">Metal-binding</keyword>
<evidence type="ECO:0000256" key="3">
    <source>
        <dbReference type="ARBA" id="ARBA00004319"/>
    </source>
</evidence>
<reference evidence="16" key="2">
    <citation type="submission" date="2020-05" db="UniProtKB">
        <authorList>
            <consortium name="EnsemblMetazoa"/>
        </authorList>
    </citation>
    <scope>IDENTIFICATION</scope>
    <source>
        <strain evidence="16">WRAIR2</strain>
    </source>
</reference>
<dbReference type="GO" id="GO:0031418">
    <property type="term" value="F:L-ascorbic acid binding"/>
    <property type="evidence" value="ECO:0007669"/>
    <property type="project" value="UniProtKB-KW"/>
</dbReference>
<evidence type="ECO:0000259" key="15">
    <source>
        <dbReference type="PROSITE" id="PS51471"/>
    </source>
</evidence>
<dbReference type="InterPro" id="IPR044862">
    <property type="entry name" value="Pro_4_hyd_alph_FE2OG_OXY"/>
</dbReference>
<dbReference type="Pfam" id="PF13640">
    <property type="entry name" value="2OG-FeII_Oxy_3"/>
    <property type="match status" value="1"/>
</dbReference>
<dbReference type="InterPro" id="IPR005123">
    <property type="entry name" value="Oxoglu/Fe-dep_dioxygenase_dom"/>
</dbReference>
<evidence type="ECO:0000256" key="8">
    <source>
        <dbReference type="ARBA" id="ARBA00022896"/>
    </source>
</evidence>
<feature type="coiled-coil region" evidence="13">
    <location>
        <begin position="49"/>
        <end position="76"/>
    </location>
</feature>
<dbReference type="InterPro" id="IPR013547">
    <property type="entry name" value="P4H_N"/>
</dbReference>
<dbReference type="InterPro" id="IPR006620">
    <property type="entry name" value="Pro_4_hyd_alph"/>
</dbReference>
<dbReference type="AlphaFoldDB" id="A0A182MZX0"/>
<evidence type="ECO:0000256" key="13">
    <source>
        <dbReference type="SAM" id="Coils"/>
    </source>
</evidence>
<keyword evidence="13" id="KW-0175">Coiled coil</keyword>
<sequence length="555" mass="64092">MQLPRRRMFSPVLLATVIALLPYQPSVDGELFTALADMEELLETEAVLITNLDNYVQAQEDKLMQLRQKVYEYRREHTEAARDVIAYLSNPVNAFLLTKRLTTDWRHVEHLMTDEVGKEFLENVTSFRSVLKFPSDEDLNGAAVALMRLQDTYNLDTASLARGVLNGVQYSTELSAGDCFELGRQSYLNGDYYHTVLWMREAMDQLTGEVNRTATKEDVLEYLAFSTFKQGNIQTALSMTEELLELVPDHERAVSNKVYYEKELQKEAQQKILRGDDGSEEVPIDTTTKMQKEATPHIYDSSERKLYEQLCRGEQQPPIALRSQLVCRYTANRSPYLRIGPLKLEEAYHRPYIVLYHDVMSDREIERIKQYARPRFRRATVQNYKTGELEFANYRISKSAWLKDAEDEMIRTISRRVEDMTGLTMETAEELQVVNYGIGGHYEPHFDFARREERNAFKSLGTGNRIATVLFYMSDVTQGGATVFPSLHLALWPRKGTAAFWHNLHPSGHGDYATRHAACPVLTGTKWVSNKWIHERGQEFRRPCELHLDNPVEEF</sequence>
<keyword evidence="9" id="KW-0223">Dioxygenase</keyword>
<evidence type="ECO:0000256" key="1">
    <source>
        <dbReference type="ARBA" id="ARBA00001961"/>
    </source>
</evidence>
<evidence type="ECO:0000256" key="10">
    <source>
        <dbReference type="ARBA" id="ARBA00023002"/>
    </source>
</evidence>
<keyword evidence="8" id="KW-0847">Vitamin C</keyword>
<evidence type="ECO:0000256" key="5">
    <source>
        <dbReference type="ARBA" id="ARBA00012269"/>
    </source>
</evidence>
<keyword evidence="17" id="KW-1185">Reference proteome</keyword>
<evidence type="ECO:0000256" key="4">
    <source>
        <dbReference type="ARBA" id="ARBA00006511"/>
    </source>
</evidence>
<dbReference type="Gene3D" id="2.60.120.620">
    <property type="entry name" value="q2cbj1_9rhob like domain"/>
    <property type="match status" value="1"/>
</dbReference>
<dbReference type="Gene3D" id="6.10.140.1460">
    <property type="match status" value="1"/>
</dbReference>
<comment type="function">
    <text evidence="2">Catalyzes the post-translational formation of 4-hydroxyproline in -Xaa-Pro-Gly- sequences in collagens and other proteins.</text>
</comment>
<proteinExistence type="inferred from homology"/>
<evidence type="ECO:0000313" key="17">
    <source>
        <dbReference type="Proteomes" id="UP000075884"/>
    </source>
</evidence>
<keyword evidence="12" id="KW-0325">Glycoprotein</keyword>
<dbReference type="STRING" id="7168.A0A182MZX0"/>
<dbReference type="PANTHER" id="PTHR10869:SF244">
    <property type="entry name" value="PROLYL 4-HYDROXYLASE SUBUNIT ALPHA-2"/>
    <property type="match status" value="1"/>
</dbReference>
<evidence type="ECO:0000256" key="11">
    <source>
        <dbReference type="ARBA" id="ARBA00023004"/>
    </source>
</evidence>
<comment type="similarity">
    <text evidence="4">Belongs to the P4HA family.</text>
</comment>
<evidence type="ECO:0000313" key="16">
    <source>
        <dbReference type="EnsemblMetazoa" id="ADIR000925-PA"/>
    </source>
</evidence>
<dbReference type="PANTHER" id="PTHR10869">
    <property type="entry name" value="PROLYL 4-HYDROXYLASE ALPHA SUBUNIT"/>
    <property type="match status" value="1"/>
</dbReference>
<reference evidence="17" key="1">
    <citation type="submission" date="2013-03" db="EMBL/GenBank/DDBJ databases">
        <title>The Genome Sequence of Anopheles dirus WRAIR2.</title>
        <authorList>
            <consortium name="The Broad Institute Genomics Platform"/>
            <person name="Neafsey D.E."/>
            <person name="Walton C."/>
            <person name="Walker B."/>
            <person name="Young S.K."/>
            <person name="Zeng Q."/>
            <person name="Gargeya S."/>
            <person name="Fitzgerald M."/>
            <person name="Haas B."/>
            <person name="Abouelleil A."/>
            <person name="Allen A.W."/>
            <person name="Alvarado L."/>
            <person name="Arachchi H.M."/>
            <person name="Berlin A.M."/>
            <person name="Chapman S.B."/>
            <person name="Gainer-Dewar J."/>
            <person name="Goldberg J."/>
            <person name="Griggs A."/>
            <person name="Gujja S."/>
            <person name="Hansen M."/>
            <person name="Howarth C."/>
            <person name="Imamovic A."/>
            <person name="Ireland A."/>
            <person name="Larimer J."/>
            <person name="McCowan C."/>
            <person name="Murphy C."/>
            <person name="Pearson M."/>
            <person name="Poon T.W."/>
            <person name="Priest M."/>
            <person name="Roberts A."/>
            <person name="Saif S."/>
            <person name="Shea T."/>
            <person name="Sisk P."/>
            <person name="Sykes S."/>
            <person name="Wortman J."/>
            <person name="Nusbaum C."/>
            <person name="Birren B."/>
        </authorList>
    </citation>
    <scope>NUCLEOTIDE SEQUENCE [LARGE SCALE GENOMIC DNA]</scope>
    <source>
        <strain evidence="17">WRAIR2</strain>
    </source>
</reference>
<evidence type="ECO:0000256" key="9">
    <source>
        <dbReference type="ARBA" id="ARBA00022964"/>
    </source>
</evidence>
<dbReference type="Pfam" id="PF23558">
    <property type="entry name" value="TPR_P4H"/>
    <property type="match status" value="1"/>
</dbReference>
<dbReference type="VEuPathDB" id="VectorBase:ADIR000925"/>
<evidence type="ECO:0000256" key="7">
    <source>
        <dbReference type="ARBA" id="ARBA00022824"/>
    </source>
</evidence>
<dbReference type="SUPFAM" id="SSF48452">
    <property type="entry name" value="TPR-like"/>
    <property type="match status" value="1"/>
</dbReference>